<evidence type="ECO:0008006" key="3">
    <source>
        <dbReference type="Google" id="ProtNLM"/>
    </source>
</evidence>
<gene>
    <name evidence="1" type="ORF">SSP531S_31790</name>
</gene>
<sequence>MNCNASRCGWSGWTTSIVIEVWDVDPHLPTESQAELDAESGRGLWLVGKLTTKWGSYPAARGKVVWGEIAVSGG</sequence>
<dbReference type="CDD" id="cd16936">
    <property type="entry name" value="HATPase_RsbW-like"/>
    <property type="match status" value="1"/>
</dbReference>
<proteinExistence type="predicted"/>
<evidence type="ECO:0000313" key="1">
    <source>
        <dbReference type="EMBL" id="GBQ01738.1"/>
    </source>
</evidence>
<organism evidence="1 2">
    <name type="scientific">Streptomyces spongiicola</name>
    <dbReference type="NCBI Taxonomy" id="1690221"/>
    <lineage>
        <taxon>Bacteria</taxon>
        <taxon>Bacillati</taxon>
        <taxon>Actinomycetota</taxon>
        <taxon>Actinomycetes</taxon>
        <taxon>Kitasatosporales</taxon>
        <taxon>Streptomycetaceae</taxon>
        <taxon>Streptomyces</taxon>
    </lineage>
</organism>
<dbReference type="EMBL" id="BGZL01000008">
    <property type="protein sequence ID" value="GBQ01738.1"/>
    <property type="molecule type" value="Genomic_DNA"/>
</dbReference>
<dbReference type="Gene3D" id="3.30.565.10">
    <property type="entry name" value="Histidine kinase-like ATPase, C-terminal domain"/>
    <property type="match status" value="1"/>
</dbReference>
<dbReference type="Proteomes" id="UP000265354">
    <property type="component" value="Unassembled WGS sequence"/>
</dbReference>
<dbReference type="AlphaFoldDB" id="A0A388SYJ8"/>
<reference evidence="1 2" key="1">
    <citation type="submission" date="2018-07" db="EMBL/GenBank/DDBJ databases">
        <title>Whole Genome Shotgun Sequence of Streptomyces spongiicola strain 531S.</title>
        <authorList>
            <person name="Dohra H."/>
            <person name="Kodani S."/>
        </authorList>
    </citation>
    <scope>NUCLEOTIDE SEQUENCE [LARGE SCALE GENOMIC DNA]</scope>
    <source>
        <strain evidence="1 2">531S</strain>
    </source>
</reference>
<name>A0A388SYJ8_9ACTN</name>
<comment type="caution">
    <text evidence="1">The sequence shown here is derived from an EMBL/GenBank/DDBJ whole genome shotgun (WGS) entry which is preliminary data.</text>
</comment>
<protein>
    <recommendedName>
        <fullName evidence="3">ATP-binding protein</fullName>
    </recommendedName>
</protein>
<evidence type="ECO:0000313" key="2">
    <source>
        <dbReference type="Proteomes" id="UP000265354"/>
    </source>
</evidence>
<accession>A0A388SYJ8</accession>
<dbReference type="InterPro" id="IPR036890">
    <property type="entry name" value="HATPase_C_sf"/>
</dbReference>